<dbReference type="SUPFAM" id="SSF52047">
    <property type="entry name" value="RNI-like"/>
    <property type="match status" value="1"/>
</dbReference>
<comment type="caution">
    <text evidence="1">The sequence shown here is derived from an EMBL/GenBank/DDBJ whole genome shotgun (WGS) entry which is preliminary data.</text>
</comment>
<dbReference type="Gene3D" id="3.80.10.10">
    <property type="entry name" value="Ribonuclease Inhibitor"/>
    <property type="match status" value="1"/>
</dbReference>
<evidence type="ECO:0000313" key="2">
    <source>
        <dbReference type="Proteomes" id="UP000324222"/>
    </source>
</evidence>
<dbReference type="InterPro" id="IPR032675">
    <property type="entry name" value="LRR_dom_sf"/>
</dbReference>
<organism evidence="1 2">
    <name type="scientific">Portunus trituberculatus</name>
    <name type="common">Swimming crab</name>
    <name type="synonym">Neptunus trituberculatus</name>
    <dbReference type="NCBI Taxonomy" id="210409"/>
    <lineage>
        <taxon>Eukaryota</taxon>
        <taxon>Metazoa</taxon>
        <taxon>Ecdysozoa</taxon>
        <taxon>Arthropoda</taxon>
        <taxon>Crustacea</taxon>
        <taxon>Multicrustacea</taxon>
        <taxon>Malacostraca</taxon>
        <taxon>Eumalacostraca</taxon>
        <taxon>Eucarida</taxon>
        <taxon>Decapoda</taxon>
        <taxon>Pleocyemata</taxon>
        <taxon>Brachyura</taxon>
        <taxon>Eubrachyura</taxon>
        <taxon>Portunoidea</taxon>
        <taxon>Portunidae</taxon>
        <taxon>Portuninae</taxon>
        <taxon>Portunus</taxon>
    </lineage>
</organism>
<dbReference type="OrthoDB" id="6331481at2759"/>
<keyword evidence="2" id="KW-1185">Reference proteome</keyword>
<proteinExistence type="predicted"/>
<accession>A0A5B7DDQ4</accession>
<protein>
    <submittedName>
        <fullName evidence="1">Uncharacterized protein</fullName>
    </submittedName>
</protein>
<dbReference type="Proteomes" id="UP000324222">
    <property type="component" value="Unassembled WGS sequence"/>
</dbReference>
<name>A0A5B7DDQ4_PORTR</name>
<dbReference type="AlphaFoldDB" id="A0A5B7DDQ4"/>
<dbReference type="EMBL" id="VSRR010000748">
    <property type="protein sequence ID" value="MPC19195.1"/>
    <property type="molecule type" value="Genomic_DNA"/>
</dbReference>
<gene>
    <name evidence="1" type="ORF">E2C01_012105</name>
</gene>
<sequence length="574" mass="66321">MKPRRLHQLCGWSIARYFNRNVWHLHMTRNEDRLVLVEFLVTFARHFYGILTHRGIEDQLYRSLMVCLRNRVNPPVFLTAMLVYCPKVTIDQIAVLCEHKNNLLGSGVYLSEDECLGMLQVLAEYQKQQSVLMNQGKEKLVDSFMLPTTCLVLEGISFHDANYLSLLLEKMPNLSHISLQHNGTRGVLKTLSQHCKHLKSLCFLEPSIEASIKEKDMFSALFGIPSTNVPRPGNVVNKFEMNRRSRVDLDYWEEALPMFENLTTVELQKTRWNEKEIAKFCSLLSNKVRTFSLVEFPLSDMSCLINVTNLRLTLTRHYSFDKMHIILDGCPNLKTLSIHPTFYHEAARRQVGQDQLQVEQMMEEDLNILERLMFADGEVDVQPVLLVQQRALNYGNNEVRAGGEEALPNVRPAFRLRGVSRKKKKPHNLTTLRIASLCEAEQKQTEDFLREVLERLPNLRNLCLGMWMGSLSQRRQYLTCTANALVNVVADKERKELLLPHLTRLCCLPTGNEMEMCRSLASLVEVLPSLQTLVLPVLDMYMLSRTLKYFQHSSLDIQYKCATDQVFSYWGPEH</sequence>
<reference evidence="1 2" key="1">
    <citation type="submission" date="2019-05" db="EMBL/GenBank/DDBJ databases">
        <title>Another draft genome of Portunus trituberculatus and its Hox gene families provides insights of decapod evolution.</title>
        <authorList>
            <person name="Jeong J.-H."/>
            <person name="Song I."/>
            <person name="Kim S."/>
            <person name="Choi T."/>
            <person name="Kim D."/>
            <person name="Ryu S."/>
            <person name="Kim W."/>
        </authorList>
    </citation>
    <scope>NUCLEOTIDE SEQUENCE [LARGE SCALE GENOMIC DNA]</scope>
    <source>
        <tissue evidence="1">Muscle</tissue>
    </source>
</reference>
<evidence type="ECO:0000313" key="1">
    <source>
        <dbReference type="EMBL" id="MPC19195.1"/>
    </source>
</evidence>